<evidence type="ECO:0000313" key="3">
    <source>
        <dbReference type="Proteomes" id="UP000289738"/>
    </source>
</evidence>
<evidence type="ECO:0000313" key="2">
    <source>
        <dbReference type="EMBL" id="RYR35695.1"/>
    </source>
</evidence>
<reference evidence="2 3" key="1">
    <citation type="submission" date="2019-01" db="EMBL/GenBank/DDBJ databases">
        <title>Sequencing of cultivated peanut Arachis hypogaea provides insights into genome evolution and oil improvement.</title>
        <authorList>
            <person name="Chen X."/>
        </authorList>
    </citation>
    <scope>NUCLEOTIDE SEQUENCE [LARGE SCALE GENOMIC DNA]</scope>
    <source>
        <strain evidence="3">cv. Fuhuasheng</strain>
        <tissue evidence="2">Leaves</tissue>
    </source>
</reference>
<organism evidence="2 3">
    <name type="scientific">Arachis hypogaea</name>
    <name type="common">Peanut</name>
    <dbReference type="NCBI Taxonomy" id="3818"/>
    <lineage>
        <taxon>Eukaryota</taxon>
        <taxon>Viridiplantae</taxon>
        <taxon>Streptophyta</taxon>
        <taxon>Embryophyta</taxon>
        <taxon>Tracheophyta</taxon>
        <taxon>Spermatophyta</taxon>
        <taxon>Magnoliopsida</taxon>
        <taxon>eudicotyledons</taxon>
        <taxon>Gunneridae</taxon>
        <taxon>Pentapetalae</taxon>
        <taxon>rosids</taxon>
        <taxon>fabids</taxon>
        <taxon>Fabales</taxon>
        <taxon>Fabaceae</taxon>
        <taxon>Papilionoideae</taxon>
        <taxon>50 kb inversion clade</taxon>
        <taxon>dalbergioids sensu lato</taxon>
        <taxon>Dalbergieae</taxon>
        <taxon>Pterocarpus clade</taxon>
        <taxon>Arachis</taxon>
    </lineage>
</organism>
<dbReference type="Proteomes" id="UP000289738">
    <property type="component" value="Chromosome A10"/>
</dbReference>
<name>A0A445BAI9_ARAHY</name>
<protein>
    <submittedName>
        <fullName evidence="2">Uncharacterized protein</fullName>
    </submittedName>
</protein>
<keyword evidence="3" id="KW-1185">Reference proteome</keyword>
<evidence type="ECO:0000256" key="1">
    <source>
        <dbReference type="SAM" id="MobiDB-lite"/>
    </source>
</evidence>
<sequence length="150" mass="16062">MKNYGSSCDGCLLLEGWVLQAAASSELLEFGEEKTVCGGRWGSTWRTSNAIQASTTAMFITLPTEAHSGEPPPPSQPLPLLHSSCSETCRQAEVLQIKLLVVVVAVVGIERRFLREPPRTSGSSPSTPTTPVTPQVTGLAEQPFIMVLIP</sequence>
<dbReference type="AlphaFoldDB" id="A0A445BAI9"/>
<proteinExistence type="predicted"/>
<feature type="compositionally biased region" description="Low complexity" evidence="1">
    <location>
        <begin position="119"/>
        <end position="135"/>
    </location>
</feature>
<gene>
    <name evidence="2" type="ORF">Ahy_A10g050823</name>
</gene>
<comment type="caution">
    <text evidence="2">The sequence shown here is derived from an EMBL/GenBank/DDBJ whole genome shotgun (WGS) entry which is preliminary data.</text>
</comment>
<dbReference type="EMBL" id="SDMP01000010">
    <property type="protein sequence ID" value="RYR35695.1"/>
    <property type="molecule type" value="Genomic_DNA"/>
</dbReference>
<feature type="region of interest" description="Disordered" evidence="1">
    <location>
        <begin position="116"/>
        <end position="135"/>
    </location>
</feature>
<accession>A0A445BAI9</accession>